<dbReference type="FunFam" id="1.20.1200.10:FF:000001">
    <property type="entry name" value="Cob(I)yrinic acid a,c-diamide adenosyltransferase"/>
    <property type="match status" value="1"/>
</dbReference>
<evidence type="ECO:0000259" key="16">
    <source>
        <dbReference type="Pfam" id="PF01923"/>
    </source>
</evidence>
<evidence type="ECO:0000256" key="8">
    <source>
        <dbReference type="ARBA" id="ARBA00022741"/>
    </source>
</evidence>
<dbReference type="InterPro" id="IPR029499">
    <property type="entry name" value="PduO-typ"/>
</dbReference>
<dbReference type="GO" id="GO:0009236">
    <property type="term" value="P:cobalamin biosynthetic process"/>
    <property type="evidence" value="ECO:0007669"/>
    <property type="project" value="UniProtKB-UniRule"/>
</dbReference>
<evidence type="ECO:0000256" key="7">
    <source>
        <dbReference type="ARBA" id="ARBA00022679"/>
    </source>
</evidence>
<dbReference type="InterPro" id="IPR036451">
    <property type="entry name" value="CblAdoTrfase-like_sf"/>
</dbReference>
<dbReference type="AlphaFoldDB" id="A0A9X7VWV6"/>
<evidence type="ECO:0000313" key="18">
    <source>
        <dbReference type="Proteomes" id="UP000663505"/>
    </source>
</evidence>
<dbReference type="GO" id="GO:0005524">
    <property type="term" value="F:ATP binding"/>
    <property type="evidence" value="ECO:0007669"/>
    <property type="project" value="UniProtKB-UniRule"/>
</dbReference>
<dbReference type="RefSeq" id="WP_206655344.1">
    <property type="nucleotide sequence ID" value="NZ_CP071182.1"/>
</dbReference>
<dbReference type="InterPro" id="IPR016030">
    <property type="entry name" value="CblAdoTrfase-like"/>
</dbReference>
<dbReference type="Gene3D" id="1.20.1200.10">
    <property type="entry name" value="Cobalamin adenosyltransferase-like"/>
    <property type="match status" value="1"/>
</dbReference>
<comment type="similarity">
    <text evidence="2 15">Belongs to the Cob(I)alamin adenosyltransferase family.</text>
</comment>
<evidence type="ECO:0000256" key="6">
    <source>
        <dbReference type="ARBA" id="ARBA00022573"/>
    </source>
</evidence>
<comment type="catalytic activity">
    <reaction evidence="13 15">
        <text>2 cob(II)yrinate a,c diamide + reduced [electron-transfer flavoprotein] + 2 ATP = 2 adenosylcob(III)yrinate a,c-diamide + 2 triphosphate + oxidized [electron-transfer flavoprotein] + 3 H(+)</text>
        <dbReference type="Rhea" id="RHEA:11528"/>
        <dbReference type="Rhea" id="RHEA-COMP:10685"/>
        <dbReference type="Rhea" id="RHEA-COMP:10686"/>
        <dbReference type="ChEBI" id="CHEBI:15378"/>
        <dbReference type="ChEBI" id="CHEBI:18036"/>
        <dbReference type="ChEBI" id="CHEBI:30616"/>
        <dbReference type="ChEBI" id="CHEBI:57692"/>
        <dbReference type="ChEBI" id="CHEBI:58307"/>
        <dbReference type="ChEBI" id="CHEBI:58503"/>
        <dbReference type="ChEBI" id="CHEBI:58537"/>
        <dbReference type="EC" id="2.5.1.17"/>
    </reaction>
</comment>
<comment type="pathway">
    <text evidence="1 15">Cofactor biosynthesis; adenosylcobalamin biosynthesis; adenosylcobalamin from cob(II)yrinate a,c-diamide: step 2/7.</text>
</comment>
<evidence type="ECO:0000256" key="1">
    <source>
        <dbReference type="ARBA" id="ARBA00005121"/>
    </source>
</evidence>
<keyword evidence="9 15" id="KW-0067">ATP-binding</keyword>
<keyword evidence="8 15" id="KW-0547">Nucleotide-binding</keyword>
<evidence type="ECO:0000313" key="17">
    <source>
        <dbReference type="EMBL" id="QSO45972.1"/>
    </source>
</evidence>
<dbReference type="EMBL" id="CP071182">
    <property type="protein sequence ID" value="QSO45972.1"/>
    <property type="molecule type" value="Genomic_DNA"/>
</dbReference>
<evidence type="ECO:0000256" key="12">
    <source>
        <dbReference type="ARBA" id="ARBA00033354"/>
    </source>
</evidence>
<name>A0A9X7VWV6_9BACL</name>
<evidence type="ECO:0000256" key="9">
    <source>
        <dbReference type="ARBA" id="ARBA00022840"/>
    </source>
</evidence>
<evidence type="ECO:0000256" key="4">
    <source>
        <dbReference type="ARBA" id="ARBA00012454"/>
    </source>
</evidence>
<dbReference type="Proteomes" id="UP000663505">
    <property type="component" value="Chromosome"/>
</dbReference>
<evidence type="ECO:0000256" key="13">
    <source>
        <dbReference type="ARBA" id="ARBA00048555"/>
    </source>
</evidence>
<comment type="subunit">
    <text evidence="3">Homotrimer.</text>
</comment>
<evidence type="ECO:0000256" key="2">
    <source>
        <dbReference type="ARBA" id="ARBA00007487"/>
    </source>
</evidence>
<keyword evidence="6 15" id="KW-0169">Cobalamin biosynthesis</keyword>
<sequence length="196" mass="22074">MKIYTRGGDAGQTSLIYGRRIRKDDPQVEAYGNVDEANSCIGWALSILPAEDKYDDLRRMCRRVQRDLFDVGRDLATPPDKRDEMYISEDDVKLLEKMIDTLDAENAPLTQFILPGGHPAGAALHFARTVTRRAERALVRLQGRNPAQPAVVKYLNRLSDFLFVAARVVNHRMGILEDTVNFKGAKLDPMQSGDEQ</sequence>
<accession>A0A9X7VWV6</accession>
<dbReference type="PANTHER" id="PTHR12213:SF0">
    <property type="entry name" value="CORRINOID ADENOSYLTRANSFERASE MMAB"/>
    <property type="match status" value="1"/>
</dbReference>
<evidence type="ECO:0000256" key="10">
    <source>
        <dbReference type="ARBA" id="ARBA00031529"/>
    </source>
</evidence>
<evidence type="ECO:0000256" key="15">
    <source>
        <dbReference type="RuleBase" id="RU366026"/>
    </source>
</evidence>
<keyword evidence="7 15" id="KW-0808">Transferase</keyword>
<evidence type="ECO:0000256" key="5">
    <source>
        <dbReference type="ARBA" id="ARBA00020963"/>
    </source>
</evidence>
<dbReference type="KEGG" id="afx:JZ786_15710"/>
<feature type="domain" description="Cobalamin adenosyltransferase-like" evidence="16">
    <location>
        <begin position="3"/>
        <end position="169"/>
    </location>
</feature>
<dbReference type="Pfam" id="PF01923">
    <property type="entry name" value="Cob_adeno_trans"/>
    <property type="match status" value="1"/>
</dbReference>
<comment type="catalytic activity">
    <reaction evidence="14 15">
        <text>2 cob(II)alamin + reduced [electron-transfer flavoprotein] + 2 ATP = 2 adenosylcob(III)alamin + 2 triphosphate + oxidized [electron-transfer flavoprotein] + 3 H(+)</text>
        <dbReference type="Rhea" id="RHEA:28671"/>
        <dbReference type="Rhea" id="RHEA-COMP:10685"/>
        <dbReference type="Rhea" id="RHEA-COMP:10686"/>
        <dbReference type="ChEBI" id="CHEBI:15378"/>
        <dbReference type="ChEBI" id="CHEBI:16304"/>
        <dbReference type="ChEBI" id="CHEBI:18036"/>
        <dbReference type="ChEBI" id="CHEBI:18408"/>
        <dbReference type="ChEBI" id="CHEBI:30616"/>
        <dbReference type="ChEBI" id="CHEBI:57692"/>
        <dbReference type="ChEBI" id="CHEBI:58307"/>
        <dbReference type="EC" id="2.5.1.17"/>
    </reaction>
</comment>
<evidence type="ECO:0000256" key="11">
    <source>
        <dbReference type="ARBA" id="ARBA00033334"/>
    </source>
</evidence>
<protein>
    <recommendedName>
        <fullName evidence="5 15">Corrinoid adenosyltransferase</fullName>
        <ecNumber evidence="4 15">2.5.1.17</ecNumber>
    </recommendedName>
    <alternativeName>
        <fullName evidence="10 15">Cob(II)alamin adenosyltransferase</fullName>
    </alternativeName>
    <alternativeName>
        <fullName evidence="12 15">Cob(II)yrinic acid a,c-diamide adenosyltransferase</fullName>
    </alternativeName>
    <alternativeName>
        <fullName evidence="11 15">Cobinamide/cobalamin adenosyltransferase</fullName>
    </alternativeName>
</protein>
<dbReference type="NCBIfam" id="TIGR00636">
    <property type="entry name" value="PduO_Nterm"/>
    <property type="match status" value="1"/>
</dbReference>
<dbReference type="PANTHER" id="PTHR12213">
    <property type="entry name" value="CORRINOID ADENOSYLTRANSFERASE"/>
    <property type="match status" value="1"/>
</dbReference>
<evidence type="ECO:0000256" key="14">
    <source>
        <dbReference type="ARBA" id="ARBA00048692"/>
    </source>
</evidence>
<evidence type="ECO:0000256" key="3">
    <source>
        <dbReference type="ARBA" id="ARBA00011233"/>
    </source>
</evidence>
<proteinExistence type="inferred from homology"/>
<reference evidence="17 18" key="1">
    <citation type="submission" date="2021-02" db="EMBL/GenBank/DDBJ databases">
        <title>Alicyclobacillus curvatus sp. nov. and Alicyclobacillus mengziensis sp. nov., two acidophilic bacteria isolated from acid mine drainage.</title>
        <authorList>
            <person name="Huang Y."/>
        </authorList>
    </citation>
    <scope>NUCLEOTIDE SEQUENCE [LARGE SCALE GENOMIC DNA]</scope>
    <source>
        <strain evidence="17 18">S30H14</strain>
    </source>
</reference>
<gene>
    <name evidence="17" type="ORF">JZ786_15710</name>
</gene>
<organism evidence="17 18">
    <name type="scientific">Alicyclobacillus mengziensis</name>
    <dbReference type="NCBI Taxonomy" id="2931921"/>
    <lineage>
        <taxon>Bacteria</taxon>
        <taxon>Bacillati</taxon>
        <taxon>Bacillota</taxon>
        <taxon>Bacilli</taxon>
        <taxon>Bacillales</taxon>
        <taxon>Alicyclobacillaceae</taxon>
        <taxon>Alicyclobacillus</taxon>
    </lineage>
</organism>
<keyword evidence="18" id="KW-1185">Reference proteome</keyword>
<dbReference type="GO" id="GO:0008817">
    <property type="term" value="F:corrinoid adenosyltransferase activity"/>
    <property type="evidence" value="ECO:0007669"/>
    <property type="project" value="UniProtKB-UniRule"/>
</dbReference>
<dbReference type="SUPFAM" id="SSF89028">
    <property type="entry name" value="Cobalamin adenosyltransferase-like"/>
    <property type="match status" value="1"/>
</dbReference>
<dbReference type="EC" id="2.5.1.17" evidence="4 15"/>